<dbReference type="AlphaFoldDB" id="A0A161K6R2"/>
<dbReference type="GO" id="GO:0005739">
    <property type="term" value="C:mitochondrion"/>
    <property type="evidence" value="ECO:0007669"/>
    <property type="project" value="TreeGrafter"/>
</dbReference>
<dbReference type="Gene3D" id="3.40.640.10">
    <property type="entry name" value="Type I PLP-dependent aspartate aminotransferase-like (Major domain)"/>
    <property type="match status" value="1"/>
</dbReference>
<evidence type="ECO:0000256" key="2">
    <source>
        <dbReference type="ARBA" id="ARBA00022898"/>
    </source>
</evidence>
<dbReference type="InterPro" id="IPR015422">
    <property type="entry name" value="PyrdxlP-dep_Trfase_small"/>
</dbReference>
<dbReference type="InterPro" id="IPR049704">
    <property type="entry name" value="Aminotrans_3_PPA_site"/>
</dbReference>
<dbReference type="PROSITE" id="PS00600">
    <property type="entry name" value="AA_TRANSFER_CLASS_3"/>
    <property type="match status" value="1"/>
</dbReference>
<dbReference type="EMBL" id="CZRL01000120">
    <property type="protein sequence ID" value="CUS55076.1"/>
    <property type="molecule type" value="Genomic_DNA"/>
</dbReference>
<dbReference type="PIRSF" id="PIRSF000521">
    <property type="entry name" value="Transaminase_4ab_Lys_Orn"/>
    <property type="match status" value="1"/>
</dbReference>
<dbReference type="InterPro" id="IPR015424">
    <property type="entry name" value="PyrdxlP-dep_Trfase"/>
</dbReference>
<evidence type="ECO:0000313" key="3">
    <source>
        <dbReference type="EMBL" id="CUS55076.1"/>
    </source>
</evidence>
<evidence type="ECO:0000256" key="1">
    <source>
        <dbReference type="ARBA" id="ARBA00008954"/>
    </source>
</evidence>
<dbReference type="PANTHER" id="PTHR45688:SF13">
    <property type="entry name" value="ALANINE--GLYOXYLATE AMINOTRANSFERASE 2-LIKE"/>
    <property type="match status" value="1"/>
</dbReference>
<keyword evidence="2" id="KW-0663">Pyridoxal phosphate</keyword>
<keyword evidence="3" id="KW-0032">Aminotransferase</keyword>
<dbReference type="PANTHER" id="PTHR45688">
    <property type="match status" value="1"/>
</dbReference>
<sequence>MDSNLNDDAKDLLIRYGGDVFPNLFRSAKGSIVTDSDGREILDFTSGQMCATLGHNHPAITNAIKESCDTALHMFSGMIPEPVVKLAKALADWLPSPLRKSLLLSTGSESNEAALRLAKLATGGYEVIALGGSWHGTTGGSAAATFASDRRGYGPKVPGNHVIPEPNAYRCPIEHCRDTCDMSCLNVGLKMFDMASDGAPAAIIAEPVISAGGVIVPPAGYFDCLRDAAQQRGMLLIFDEAQTAFGRVGASCSAAKLEVTPDIMTLSKTLGGGLPLAATVTSPEIEDRAHTAGFTFYTSHVSDPLPASVGLAVLQTIQQEGLVARAIQMGNYLTERLRDLQQHHESIGDIRGEGLLLGVELVTDRETRQPFHQLGSVTTERCFELGLSMNIRRRPERGAVWRIAPPLTVTTDEIDLAITILDQALVEGLETLTGKCNNLQNQGLNAQ</sequence>
<proteinExistence type="inferred from homology"/>
<keyword evidence="3" id="KW-0808">Transferase</keyword>
<organism evidence="3">
    <name type="scientific">hydrothermal vent metagenome</name>
    <dbReference type="NCBI Taxonomy" id="652676"/>
    <lineage>
        <taxon>unclassified sequences</taxon>
        <taxon>metagenomes</taxon>
        <taxon>ecological metagenomes</taxon>
    </lineage>
</organism>
<dbReference type="CDD" id="cd00610">
    <property type="entry name" value="OAT_like"/>
    <property type="match status" value="1"/>
</dbReference>
<dbReference type="InterPro" id="IPR015421">
    <property type="entry name" value="PyrdxlP-dep_Trfase_major"/>
</dbReference>
<protein>
    <submittedName>
        <fullName evidence="3">Siderophore biosynthesis diaminobutyrate--2-oxoglutarate aminotransferase</fullName>
        <ecNumber evidence="3">2.6.1.76</ecNumber>
    </submittedName>
</protein>
<accession>A0A161K6R2</accession>
<comment type="similarity">
    <text evidence="1">Belongs to the class-III pyridoxal-phosphate-dependent aminotransferase family.</text>
</comment>
<dbReference type="Gene3D" id="3.90.1150.10">
    <property type="entry name" value="Aspartate Aminotransferase, domain 1"/>
    <property type="match status" value="1"/>
</dbReference>
<dbReference type="InterPro" id="IPR005814">
    <property type="entry name" value="Aminotrans_3"/>
</dbReference>
<gene>
    <name evidence="3" type="ORF">MGWOODY_XGa2144</name>
</gene>
<name>A0A161K6R2_9ZZZZ</name>
<dbReference type="GO" id="GO:0045303">
    <property type="term" value="F:diaminobutyrate-2-oxoglutarate transaminase activity"/>
    <property type="evidence" value="ECO:0007669"/>
    <property type="project" value="UniProtKB-EC"/>
</dbReference>
<dbReference type="GO" id="GO:0030170">
    <property type="term" value="F:pyridoxal phosphate binding"/>
    <property type="evidence" value="ECO:0007669"/>
    <property type="project" value="InterPro"/>
</dbReference>
<dbReference type="EC" id="2.6.1.76" evidence="3"/>
<reference evidence="3" key="1">
    <citation type="submission" date="2015-10" db="EMBL/GenBank/DDBJ databases">
        <authorList>
            <person name="Gilbert D.G."/>
        </authorList>
    </citation>
    <scope>NUCLEOTIDE SEQUENCE</scope>
</reference>
<dbReference type="Pfam" id="PF00202">
    <property type="entry name" value="Aminotran_3"/>
    <property type="match status" value="1"/>
</dbReference>
<dbReference type="SUPFAM" id="SSF53383">
    <property type="entry name" value="PLP-dependent transferases"/>
    <property type="match status" value="1"/>
</dbReference>